<keyword evidence="1" id="KW-0812">Transmembrane</keyword>
<evidence type="ECO:0000313" key="3">
    <source>
        <dbReference type="EMBL" id="SEH52732.1"/>
    </source>
</evidence>
<dbReference type="Proteomes" id="UP000182915">
    <property type="component" value="Chromosome I"/>
</dbReference>
<organism evidence="3 4">
    <name type="scientific">Mycolicibacterium rutilum</name>
    <name type="common">Mycobacterium rutilum</name>
    <dbReference type="NCBI Taxonomy" id="370526"/>
    <lineage>
        <taxon>Bacteria</taxon>
        <taxon>Bacillati</taxon>
        <taxon>Actinomycetota</taxon>
        <taxon>Actinomycetes</taxon>
        <taxon>Mycobacteriales</taxon>
        <taxon>Mycobacteriaceae</taxon>
        <taxon>Mycolicibacterium</taxon>
    </lineage>
</organism>
<protein>
    <recommendedName>
        <fullName evidence="5">Integral membrane protein</fullName>
    </recommendedName>
</protein>
<feature type="transmembrane region" description="Helical" evidence="1">
    <location>
        <begin position="86"/>
        <end position="107"/>
    </location>
</feature>
<dbReference type="STRING" id="370526.SAMN04489835_0980"/>
<evidence type="ECO:0000256" key="2">
    <source>
        <dbReference type="SAM" id="SignalP"/>
    </source>
</evidence>
<dbReference type="RefSeq" id="WP_235632177.1">
    <property type="nucleotide sequence ID" value="NZ_LT629971.1"/>
</dbReference>
<dbReference type="AlphaFoldDB" id="A0A1H6IU02"/>
<evidence type="ECO:0008006" key="5">
    <source>
        <dbReference type="Google" id="ProtNLM"/>
    </source>
</evidence>
<keyword evidence="2" id="KW-0732">Signal</keyword>
<gene>
    <name evidence="3" type="ORF">SAMN04489835_0980</name>
</gene>
<sequence>MNRLLSTAAGLVMVAAAALSADTAALWVCAGAAAAVVAGTVVRAMSTAAVLLVAVALVLAGAAAAPAAVCGLTAAGYLVLRHTAEITAPTAMAMAGFALAALAAVAIPLRLPWAPLAAPLVVLAVVVLATRPLWADRLHGRRN</sequence>
<feature type="transmembrane region" description="Helical" evidence="1">
    <location>
        <begin position="113"/>
        <end position="134"/>
    </location>
</feature>
<dbReference type="EMBL" id="LT629971">
    <property type="protein sequence ID" value="SEH52732.1"/>
    <property type="molecule type" value="Genomic_DNA"/>
</dbReference>
<reference evidence="4" key="1">
    <citation type="submission" date="2016-10" db="EMBL/GenBank/DDBJ databases">
        <authorList>
            <person name="Varghese N."/>
            <person name="Submissions S."/>
        </authorList>
    </citation>
    <scope>NUCLEOTIDE SEQUENCE [LARGE SCALE GENOMIC DNA]</scope>
    <source>
        <strain evidence="4">DSM 45405</strain>
    </source>
</reference>
<name>A0A1H6IU02_MYCRU</name>
<feature type="signal peptide" evidence="2">
    <location>
        <begin position="1"/>
        <end position="20"/>
    </location>
</feature>
<evidence type="ECO:0000256" key="1">
    <source>
        <dbReference type="SAM" id="Phobius"/>
    </source>
</evidence>
<feature type="chain" id="PRO_5009297902" description="Integral membrane protein" evidence="2">
    <location>
        <begin position="21"/>
        <end position="143"/>
    </location>
</feature>
<evidence type="ECO:0000313" key="4">
    <source>
        <dbReference type="Proteomes" id="UP000182915"/>
    </source>
</evidence>
<keyword evidence="4" id="KW-1185">Reference proteome</keyword>
<accession>A0A1H6IU02</accession>
<keyword evidence="1" id="KW-0472">Membrane</keyword>
<proteinExistence type="predicted"/>
<feature type="transmembrane region" description="Helical" evidence="1">
    <location>
        <begin position="50"/>
        <end position="79"/>
    </location>
</feature>
<keyword evidence="1" id="KW-1133">Transmembrane helix</keyword>